<name>A0A7Y2K3M1_9BURK</name>
<dbReference type="Proteomes" id="UP000533905">
    <property type="component" value="Unassembled WGS sequence"/>
</dbReference>
<organism evidence="1 2">
    <name type="scientific">Telluria aromaticivorans</name>
    <dbReference type="NCBI Taxonomy" id="2725995"/>
    <lineage>
        <taxon>Bacteria</taxon>
        <taxon>Pseudomonadati</taxon>
        <taxon>Pseudomonadota</taxon>
        <taxon>Betaproteobacteria</taxon>
        <taxon>Burkholderiales</taxon>
        <taxon>Oxalobacteraceae</taxon>
        <taxon>Telluria group</taxon>
        <taxon>Telluria</taxon>
    </lineage>
</organism>
<evidence type="ECO:0000313" key="1">
    <source>
        <dbReference type="EMBL" id="NNG25480.1"/>
    </source>
</evidence>
<sequence>MRKAASRGVMRGKVVRSAVVNAKATFHSTGSTACSNAQRRNYCVSDFTYLSIWRGFAYVAFVIDIVPR</sequence>
<comment type="caution">
    <text evidence="1">The sequence shown here is derived from an EMBL/GenBank/DDBJ whole genome shotgun (WGS) entry which is preliminary data.</text>
</comment>
<proteinExistence type="predicted"/>
<keyword evidence="2" id="KW-1185">Reference proteome</keyword>
<protein>
    <recommendedName>
        <fullName evidence="3">Integrase catalytic domain-containing protein</fullName>
    </recommendedName>
</protein>
<reference evidence="1 2" key="1">
    <citation type="submission" date="2020-04" db="EMBL/GenBank/DDBJ databases">
        <title>Massilia sp. nov., a cold adapted bacteria isolated from Arctic soil.</title>
        <authorList>
            <person name="Son J."/>
            <person name="Ka J.-O."/>
        </authorList>
    </citation>
    <scope>NUCLEOTIDE SEQUENCE [LARGE SCALE GENOMIC DNA]</scope>
    <source>
        <strain evidence="1 2">ML15P13</strain>
    </source>
</reference>
<evidence type="ECO:0000313" key="2">
    <source>
        <dbReference type="Proteomes" id="UP000533905"/>
    </source>
</evidence>
<gene>
    <name evidence="1" type="ORF">HGB41_21075</name>
</gene>
<evidence type="ECO:0008006" key="3">
    <source>
        <dbReference type="Google" id="ProtNLM"/>
    </source>
</evidence>
<dbReference type="PROSITE" id="PS51257">
    <property type="entry name" value="PROKAR_LIPOPROTEIN"/>
    <property type="match status" value="1"/>
</dbReference>
<dbReference type="EMBL" id="JABAIV010000010">
    <property type="protein sequence ID" value="NNG25480.1"/>
    <property type="molecule type" value="Genomic_DNA"/>
</dbReference>
<accession>A0A7Y2K3M1</accession>
<dbReference type="AlphaFoldDB" id="A0A7Y2K3M1"/>